<feature type="transmembrane region" description="Helical" evidence="1">
    <location>
        <begin position="55"/>
        <end position="78"/>
    </location>
</feature>
<dbReference type="PANTHER" id="PTHR39430">
    <property type="entry name" value="MEMBRANE-ASSOCIATED PROTEASE-RELATED"/>
    <property type="match status" value="1"/>
</dbReference>
<feature type="transmembrane region" description="Helical" evidence="1">
    <location>
        <begin position="227"/>
        <end position="249"/>
    </location>
</feature>
<organism evidence="3 4">
    <name type="scientific">Nonomuraea guangzhouensis</name>
    <dbReference type="NCBI Taxonomy" id="1291555"/>
    <lineage>
        <taxon>Bacteria</taxon>
        <taxon>Bacillati</taxon>
        <taxon>Actinomycetota</taxon>
        <taxon>Actinomycetes</taxon>
        <taxon>Streptosporangiales</taxon>
        <taxon>Streptosporangiaceae</taxon>
        <taxon>Nonomuraea</taxon>
    </lineage>
</organism>
<feature type="transmembrane region" description="Helical" evidence="1">
    <location>
        <begin position="99"/>
        <end position="119"/>
    </location>
</feature>
<dbReference type="EMBL" id="JBHUCM010000044">
    <property type="protein sequence ID" value="MFD1544334.1"/>
    <property type="molecule type" value="Genomic_DNA"/>
</dbReference>
<name>A0ABW4GPJ4_9ACTN</name>
<feature type="transmembrane region" description="Helical" evidence="1">
    <location>
        <begin position="202"/>
        <end position="220"/>
    </location>
</feature>
<keyword evidence="3" id="KW-0378">Hydrolase</keyword>
<dbReference type="GO" id="GO:0016787">
    <property type="term" value="F:hydrolase activity"/>
    <property type="evidence" value="ECO:0007669"/>
    <property type="project" value="UniProtKB-KW"/>
</dbReference>
<dbReference type="RefSeq" id="WP_219529106.1">
    <property type="nucleotide sequence ID" value="NZ_JAHKRM010000006.1"/>
</dbReference>
<feature type="transmembrane region" description="Helical" evidence="1">
    <location>
        <begin position="139"/>
        <end position="159"/>
    </location>
</feature>
<keyword evidence="1" id="KW-1133">Transmembrane helix</keyword>
<dbReference type="Pfam" id="PF02517">
    <property type="entry name" value="Rce1-like"/>
    <property type="match status" value="1"/>
</dbReference>
<accession>A0ABW4GPJ4</accession>
<feature type="transmembrane region" description="Helical" evidence="1">
    <location>
        <begin position="171"/>
        <end position="190"/>
    </location>
</feature>
<feature type="transmembrane region" description="Helical" evidence="1">
    <location>
        <begin position="280"/>
        <end position="301"/>
    </location>
</feature>
<evidence type="ECO:0000259" key="2">
    <source>
        <dbReference type="Pfam" id="PF02517"/>
    </source>
</evidence>
<dbReference type="InterPro" id="IPR003675">
    <property type="entry name" value="Rce1/LyrA-like_dom"/>
</dbReference>
<gene>
    <name evidence="3" type="ORF">ACFSJ0_45335</name>
</gene>
<comment type="caution">
    <text evidence="3">The sequence shown here is derived from an EMBL/GenBank/DDBJ whole genome shotgun (WGS) entry which is preliminary data.</text>
</comment>
<keyword evidence="1" id="KW-0472">Membrane</keyword>
<evidence type="ECO:0000313" key="4">
    <source>
        <dbReference type="Proteomes" id="UP001597097"/>
    </source>
</evidence>
<feature type="domain" description="CAAX prenyl protease 2/Lysostaphin resistance protein A-like" evidence="2">
    <location>
        <begin position="142"/>
        <end position="236"/>
    </location>
</feature>
<reference evidence="4" key="1">
    <citation type="journal article" date="2019" name="Int. J. Syst. Evol. Microbiol.">
        <title>The Global Catalogue of Microorganisms (GCM) 10K type strain sequencing project: providing services to taxonomists for standard genome sequencing and annotation.</title>
        <authorList>
            <consortium name="The Broad Institute Genomics Platform"/>
            <consortium name="The Broad Institute Genome Sequencing Center for Infectious Disease"/>
            <person name="Wu L."/>
            <person name="Ma J."/>
        </authorList>
    </citation>
    <scope>NUCLEOTIDE SEQUENCE [LARGE SCALE GENOMIC DNA]</scope>
    <source>
        <strain evidence="4">CGMCC 1.15399</strain>
    </source>
</reference>
<evidence type="ECO:0000313" key="3">
    <source>
        <dbReference type="EMBL" id="MFD1544334.1"/>
    </source>
</evidence>
<feature type="transmembrane region" description="Helical" evidence="1">
    <location>
        <begin position="20"/>
        <end position="43"/>
    </location>
</feature>
<keyword evidence="1" id="KW-0812">Transmembrane</keyword>
<dbReference type="Proteomes" id="UP001597097">
    <property type="component" value="Unassembled WGS sequence"/>
</dbReference>
<proteinExistence type="predicted"/>
<dbReference type="PANTHER" id="PTHR39430:SF1">
    <property type="entry name" value="PROTEASE"/>
    <property type="match status" value="1"/>
</dbReference>
<dbReference type="EC" id="3.4.-.-" evidence="3"/>
<evidence type="ECO:0000256" key="1">
    <source>
        <dbReference type="SAM" id="Phobius"/>
    </source>
</evidence>
<protein>
    <submittedName>
        <fullName evidence="3">CPBP family intramembrane glutamic endopeptidase</fullName>
        <ecNumber evidence="3">3.4.-.-</ecNumber>
    </submittedName>
</protein>
<sequence>MNNAFVDASTAGKRGTHPLVAVLLAQLIYAAGVVIGMALLLPLGMLFPGRQSGPLFAVLMLLTTVIQHAPIFVLLWLWTRFYEKRPFASLGLAWGRDAWRQHLIGFVLGTAFIAGWLALQYATGNLRVDGSLWDSALIYLLPVAYLARVMMIAIEEILYRGWILQSAGARWGVPAGIALSSAAFALFHFVGPLMLIAPLHTFHWVLATNLVLWSVLGALLTLTTRSLWAAMAFHATPLWLATYVFAVGVPGQRPPDMAVLLLSQPKASPLAGEAALAGPFTGLPTTLLLALLCAGALAVYLRRSRVEPPTVVTV</sequence>
<keyword evidence="4" id="KW-1185">Reference proteome</keyword>